<dbReference type="EMBL" id="KV417508">
    <property type="protein sequence ID" value="KZP27614.1"/>
    <property type="molecule type" value="Genomic_DNA"/>
</dbReference>
<evidence type="ECO:0000313" key="2">
    <source>
        <dbReference type="Proteomes" id="UP000076532"/>
    </source>
</evidence>
<evidence type="ECO:0000313" key="1">
    <source>
        <dbReference type="EMBL" id="KZP27614.1"/>
    </source>
</evidence>
<reference evidence="1 2" key="1">
    <citation type="journal article" date="2016" name="Mol. Biol. Evol.">
        <title>Comparative Genomics of Early-Diverging Mushroom-Forming Fungi Provides Insights into the Origins of Lignocellulose Decay Capabilities.</title>
        <authorList>
            <person name="Nagy L.G."/>
            <person name="Riley R."/>
            <person name="Tritt A."/>
            <person name="Adam C."/>
            <person name="Daum C."/>
            <person name="Floudas D."/>
            <person name="Sun H."/>
            <person name="Yadav J.S."/>
            <person name="Pangilinan J."/>
            <person name="Larsson K.H."/>
            <person name="Matsuura K."/>
            <person name="Barry K."/>
            <person name="Labutti K."/>
            <person name="Kuo R."/>
            <person name="Ohm R.A."/>
            <person name="Bhattacharya S.S."/>
            <person name="Shirouzu T."/>
            <person name="Yoshinaga Y."/>
            <person name="Martin F.M."/>
            <person name="Grigoriev I.V."/>
            <person name="Hibbett D.S."/>
        </authorList>
    </citation>
    <scope>NUCLEOTIDE SEQUENCE [LARGE SCALE GENOMIC DNA]</scope>
    <source>
        <strain evidence="1 2">CBS 109695</strain>
    </source>
</reference>
<sequence>MVQWLRRKLTRRRGSWSVVWCCVYGASFMPLMPTGGVNDVTRSCVLYSTALLKTISSGRALLFSWRAALAHAMLQEVYDLNGQDERFSTLNARNMTSNPPARYLNLRSRIREI</sequence>
<protein>
    <submittedName>
        <fullName evidence="1">Uncharacterized protein</fullName>
    </submittedName>
</protein>
<name>A0A166QVZ9_9AGAM</name>
<keyword evidence="2" id="KW-1185">Reference proteome</keyword>
<organism evidence="1 2">
    <name type="scientific">Athelia psychrophila</name>
    <dbReference type="NCBI Taxonomy" id="1759441"/>
    <lineage>
        <taxon>Eukaryota</taxon>
        <taxon>Fungi</taxon>
        <taxon>Dikarya</taxon>
        <taxon>Basidiomycota</taxon>
        <taxon>Agaricomycotina</taxon>
        <taxon>Agaricomycetes</taxon>
        <taxon>Agaricomycetidae</taxon>
        <taxon>Atheliales</taxon>
        <taxon>Atheliaceae</taxon>
        <taxon>Athelia</taxon>
    </lineage>
</organism>
<dbReference type="AlphaFoldDB" id="A0A166QVZ9"/>
<proteinExistence type="predicted"/>
<gene>
    <name evidence="1" type="ORF">FIBSPDRAFT_300168</name>
</gene>
<accession>A0A166QVZ9</accession>
<dbReference type="Proteomes" id="UP000076532">
    <property type="component" value="Unassembled WGS sequence"/>
</dbReference>